<evidence type="ECO:0000313" key="3">
    <source>
        <dbReference type="EMBL" id="CAB0029751.1"/>
    </source>
</evidence>
<reference evidence="3 4" key="1">
    <citation type="submission" date="2020-02" db="EMBL/GenBank/DDBJ databases">
        <authorList>
            <person name="Ferguson B K."/>
        </authorList>
    </citation>
    <scope>NUCLEOTIDE SEQUENCE [LARGE SCALE GENOMIC DNA]</scope>
</reference>
<accession>A0A6H5I1M0</accession>
<keyword evidence="1" id="KW-0175">Coiled coil</keyword>
<evidence type="ECO:0000256" key="1">
    <source>
        <dbReference type="SAM" id="Coils"/>
    </source>
</evidence>
<evidence type="ECO:0000256" key="2">
    <source>
        <dbReference type="SAM" id="MobiDB-lite"/>
    </source>
</evidence>
<name>A0A6H5I1M0_9HYME</name>
<dbReference type="AlphaFoldDB" id="A0A6H5I1M0"/>
<gene>
    <name evidence="3" type="ORF">TBRA_LOCUS1777</name>
</gene>
<organism evidence="3 4">
    <name type="scientific">Trichogramma brassicae</name>
    <dbReference type="NCBI Taxonomy" id="86971"/>
    <lineage>
        <taxon>Eukaryota</taxon>
        <taxon>Metazoa</taxon>
        <taxon>Ecdysozoa</taxon>
        <taxon>Arthropoda</taxon>
        <taxon>Hexapoda</taxon>
        <taxon>Insecta</taxon>
        <taxon>Pterygota</taxon>
        <taxon>Neoptera</taxon>
        <taxon>Endopterygota</taxon>
        <taxon>Hymenoptera</taxon>
        <taxon>Apocrita</taxon>
        <taxon>Proctotrupomorpha</taxon>
        <taxon>Chalcidoidea</taxon>
        <taxon>Trichogrammatidae</taxon>
        <taxon>Trichogramma</taxon>
    </lineage>
</organism>
<proteinExistence type="predicted"/>
<feature type="region of interest" description="Disordered" evidence="2">
    <location>
        <begin position="1"/>
        <end position="31"/>
    </location>
</feature>
<feature type="compositionally biased region" description="Polar residues" evidence="2">
    <location>
        <begin position="1"/>
        <end position="10"/>
    </location>
</feature>
<evidence type="ECO:0000313" key="4">
    <source>
        <dbReference type="Proteomes" id="UP000479190"/>
    </source>
</evidence>
<keyword evidence="4" id="KW-1185">Reference proteome</keyword>
<dbReference type="Proteomes" id="UP000479190">
    <property type="component" value="Unassembled WGS sequence"/>
</dbReference>
<feature type="coiled-coil region" evidence="1">
    <location>
        <begin position="34"/>
        <end position="61"/>
    </location>
</feature>
<protein>
    <submittedName>
        <fullName evidence="3">Uncharacterized protein</fullName>
    </submittedName>
</protein>
<sequence>MSSGQGTGTLDNPDKKDVFESPLLSEDDDLTEREATLKRRLRLTEEKLARLQHQLSLANSDSVNVSLHQEVAPTTSAESALQSSTSVADVKNTLINTVTSSKPSTFSFQNVPPLASFNLNPTASPFTFGIPSPSLVTSSSSSNNNWNFNLPPVNSFVFSLAAC</sequence>
<dbReference type="EMBL" id="CADCXV010000337">
    <property type="protein sequence ID" value="CAB0029751.1"/>
    <property type="molecule type" value="Genomic_DNA"/>
</dbReference>